<dbReference type="PROSITE" id="PS50111">
    <property type="entry name" value="CHEMOTAXIS_TRANSDUC_2"/>
    <property type="match status" value="1"/>
</dbReference>
<reference evidence="4 5" key="1">
    <citation type="submission" date="2016-10" db="EMBL/GenBank/DDBJ databases">
        <authorList>
            <person name="Varghese N."/>
            <person name="Submissions S."/>
        </authorList>
    </citation>
    <scope>NUCLEOTIDE SEQUENCE [LARGE SCALE GENOMIC DNA]</scope>
    <source>
        <strain evidence="4 5">DSM 26672</strain>
    </source>
</reference>
<dbReference type="SMART" id="SM00283">
    <property type="entry name" value="MA"/>
    <property type="match status" value="1"/>
</dbReference>
<dbReference type="PANTHER" id="PTHR32089:SF112">
    <property type="entry name" value="LYSOZYME-LIKE PROTEIN-RELATED"/>
    <property type="match status" value="1"/>
</dbReference>
<feature type="domain" description="Methyl-accepting transducer" evidence="3">
    <location>
        <begin position="50"/>
        <end position="300"/>
    </location>
</feature>
<dbReference type="Pfam" id="PF00015">
    <property type="entry name" value="MCPsignal"/>
    <property type="match status" value="1"/>
</dbReference>
<dbReference type="Proteomes" id="UP000199468">
    <property type="component" value="Unassembled WGS sequence"/>
</dbReference>
<evidence type="ECO:0000256" key="2">
    <source>
        <dbReference type="PROSITE-ProRule" id="PRU00284"/>
    </source>
</evidence>
<evidence type="ECO:0000313" key="4">
    <source>
        <dbReference type="EMBL" id="SDF39116.1"/>
    </source>
</evidence>
<organism evidence="4 5">
    <name type="scientific">Bosea robiniae</name>
    <dbReference type="NCBI Taxonomy" id="1036780"/>
    <lineage>
        <taxon>Bacteria</taxon>
        <taxon>Pseudomonadati</taxon>
        <taxon>Pseudomonadota</taxon>
        <taxon>Alphaproteobacteria</taxon>
        <taxon>Hyphomicrobiales</taxon>
        <taxon>Boseaceae</taxon>
        <taxon>Bosea</taxon>
    </lineage>
</organism>
<dbReference type="Gene3D" id="1.10.287.950">
    <property type="entry name" value="Methyl-accepting chemotaxis protein"/>
    <property type="match status" value="1"/>
</dbReference>
<evidence type="ECO:0000259" key="3">
    <source>
        <dbReference type="PROSITE" id="PS50111"/>
    </source>
</evidence>
<dbReference type="PANTHER" id="PTHR32089">
    <property type="entry name" value="METHYL-ACCEPTING CHEMOTAXIS PROTEIN MCPB"/>
    <property type="match status" value="1"/>
</dbReference>
<keyword evidence="1 2" id="KW-0807">Transducer</keyword>
<keyword evidence="5" id="KW-1185">Reference proteome</keyword>
<accession>A0ABY0NFF7</accession>
<dbReference type="SUPFAM" id="SSF58104">
    <property type="entry name" value="Methyl-accepting chemotaxis protein (MCP) signaling domain"/>
    <property type="match status" value="1"/>
</dbReference>
<sequence>MQGRIRRWLGARTPVEEVPAAPLPVEDVTSRQAAATQPYDVSAHDAVDDIERDILFAMQRLTKELGEVEQRSTESESGSRAILENAGSMRSAVGAASENASALAAATHQVSQAAEQVDGAVVSVRDRLDAAVSRAGEAAVMLDGLADATGEIRGIVDSIAEIARQTNLLALNAAIEAARAGEAGRGFGVVAHEVKILAVEVSDAVGHIRERVDRLTRAAQGSTGIVNDTLEIVRGVNPIMATIGRASQEQVNSTAELSRNARETALFVEGVARRADEIDRVAHETVAENERARRATQKGSRLVGNMLRRFKPVLRHSAFADRRRFDRFPTARGAHLTLGSADVSGRLVDLGRGGALLAGSHQARLPTGGAGVVTIEGLPPLPCRMTGTSELGLHLAFAGDAAAGCGELAGMIEEIERSWRPLIERAQDFARETAAAMEDAIDRGLLSENDLFDLRYVPVPEVEPRQYLSPSLPVLETVLPPLLADALGSDRRLVFAVPSDRNGYVPVHHAAWSQSPRSGDPAWNAAYARNRRIVDSRAGLSAVRSVRPFLVQLSRYEHEDGRAELLSEINAPLRVRGRHWGGVRMAYRL</sequence>
<evidence type="ECO:0000256" key="1">
    <source>
        <dbReference type="ARBA" id="ARBA00023224"/>
    </source>
</evidence>
<dbReference type="InterPro" id="IPR004089">
    <property type="entry name" value="MCPsignal_dom"/>
</dbReference>
<name>A0ABY0NFF7_9HYPH</name>
<proteinExistence type="predicted"/>
<dbReference type="EMBL" id="FNBZ01000001">
    <property type="protein sequence ID" value="SDF39116.1"/>
    <property type="molecule type" value="Genomic_DNA"/>
</dbReference>
<comment type="caution">
    <text evidence="4">The sequence shown here is derived from an EMBL/GenBank/DDBJ whole genome shotgun (WGS) entry which is preliminary data.</text>
</comment>
<evidence type="ECO:0000313" key="5">
    <source>
        <dbReference type="Proteomes" id="UP000199468"/>
    </source>
</evidence>
<gene>
    <name evidence="4" type="ORF">SAMN05421844_101502</name>
</gene>
<protein>
    <submittedName>
        <fullName evidence="4">Methyl-accepting chemotaxis protein</fullName>
    </submittedName>
</protein>
<dbReference type="SUPFAM" id="SSF141371">
    <property type="entry name" value="PilZ domain-like"/>
    <property type="match status" value="1"/>
</dbReference>